<dbReference type="EMBL" id="CAJVPT010027655">
    <property type="protein sequence ID" value="CAG8684448.1"/>
    <property type="molecule type" value="Genomic_DNA"/>
</dbReference>
<sequence>RRDSKGRADLEEKRHTKEAYVPRVHRRTHSNSLSPTRKGRLRDRSIDDKKKERVRAHRSRSRSTSAERDHSRRRHARKRHKRARSESSDSDDTESSDSSASASRQKKKKHKKRKSEKSEKKKKDKKKKRKEHKTKTLKNQWGKYGVIGEKDMHLKEEEFNLWLLEEKHLNVEEISPFMMKEYFKHFVEGALVDLKKDEEELRRQHRQQVRVPPPSDSLLTKDQVIEIKRVYDERVQAEKLRKMGFTPKE</sequence>
<protein>
    <submittedName>
        <fullName evidence="1">127_t:CDS:1</fullName>
    </submittedName>
</protein>
<proteinExistence type="predicted"/>
<comment type="caution">
    <text evidence="1">The sequence shown here is derived from an EMBL/GenBank/DDBJ whole genome shotgun (WGS) entry which is preliminary data.</text>
</comment>
<evidence type="ECO:0000313" key="2">
    <source>
        <dbReference type="Proteomes" id="UP000789525"/>
    </source>
</evidence>
<name>A0ACA9NZJ7_9GLOM</name>
<evidence type="ECO:0000313" key="1">
    <source>
        <dbReference type="EMBL" id="CAG8684448.1"/>
    </source>
</evidence>
<keyword evidence="2" id="KW-1185">Reference proteome</keyword>
<reference evidence="1" key="1">
    <citation type="submission" date="2021-06" db="EMBL/GenBank/DDBJ databases">
        <authorList>
            <person name="Kallberg Y."/>
            <person name="Tangrot J."/>
            <person name="Rosling A."/>
        </authorList>
    </citation>
    <scope>NUCLEOTIDE SEQUENCE</scope>
    <source>
        <strain evidence="1">CL356</strain>
    </source>
</reference>
<organism evidence="1 2">
    <name type="scientific">Acaulospora colombiana</name>
    <dbReference type="NCBI Taxonomy" id="27376"/>
    <lineage>
        <taxon>Eukaryota</taxon>
        <taxon>Fungi</taxon>
        <taxon>Fungi incertae sedis</taxon>
        <taxon>Mucoromycota</taxon>
        <taxon>Glomeromycotina</taxon>
        <taxon>Glomeromycetes</taxon>
        <taxon>Diversisporales</taxon>
        <taxon>Acaulosporaceae</taxon>
        <taxon>Acaulospora</taxon>
    </lineage>
</organism>
<gene>
    <name evidence="1" type="ORF">ACOLOM_LOCUS9486</name>
</gene>
<dbReference type="Proteomes" id="UP000789525">
    <property type="component" value="Unassembled WGS sequence"/>
</dbReference>
<feature type="non-terminal residue" evidence="1">
    <location>
        <position position="1"/>
    </location>
</feature>
<feature type="non-terminal residue" evidence="1">
    <location>
        <position position="249"/>
    </location>
</feature>
<accession>A0ACA9NZJ7</accession>